<keyword evidence="4 6" id="KW-0862">Zinc</keyword>
<dbReference type="STRING" id="45351.A7RFY0"/>
<dbReference type="Pfam" id="PF00412">
    <property type="entry name" value="LIM"/>
    <property type="match status" value="3"/>
</dbReference>
<dbReference type="CDD" id="cd09027">
    <property type="entry name" value="PET"/>
    <property type="match status" value="1"/>
</dbReference>
<dbReference type="FunFam" id="2.10.110.10:FF:000035">
    <property type="entry name" value="prickle-like protein 2 isoform X1"/>
    <property type="match status" value="1"/>
</dbReference>
<organism evidence="9 10">
    <name type="scientific">Nematostella vectensis</name>
    <name type="common">Starlet sea anemone</name>
    <dbReference type="NCBI Taxonomy" id="45351"/>
    <lineage>
        <taxon>Eukaryota</taxon>
        <taxon>Metazoa</taxon>
        <taxon>Cnidaria</taxon>
        <taxon>Anthozoa</taxon>
        <taxon>Hexacorallia</taxon>
        <taxon>Actiniaria</taxon>
        <taxon>Edwardsiidae</taxon>
        <taxon>Nematostella</taxon>
    </lineage>
</organism>
<evidence type="ECO:0000259" key="7">
    <source>
        <dbReference type="PROSITE" id="PS50023"/>
    </source>
</evidence>
<dbReference type="FunCoup" id="A7RFY0">
    <property type="interactions" value="496"/>
</dbReference>
<dbReference type="GO" id="GO:0008270">
    <property type="term" value="F:zinc ion binding"/>
    <property type="evidence" value="ECO:0007669"/>
    <property type="project" value="InterPro"/>
</dbReference>
<dbReference type="InterPro" id="IPR001781">
    <property type="entry name" value="Znf_LIM"/>
</dbReference>
<gene>
    <name evidence="9" type="ORF">NEMVEDRAFT_v1g158093</name>
</gene>
<dbReference type="PANTHER" id="PTHR24211:SF22">
    <property type="entry name" value="TESTIN"/>
    <property type="match status" value="1"/>
</dbReference>
<name>A7RFY0_NEMVE</name>
<dbReference type="Gene3D" id="2.10.110.10">
    <property type="entry name" value="Cysteine Rich Protein"/>
    <property type="match status" value="3"/>
</dbReference>
<comment type="similarity">
    <text evidence="1">Belongs to the prickle / espinas / testin family.</text>
</comment>
<keyword evidence="5 6" id="KW-0440">LIM domain</keyword>
<dbReference type="SMART" id="SM00132">
    <property type="entry name" value="LIM"/>
    <property type="match status" value="3"/>
</dbReference>
<evidence type="ECO:0000259" key="8">
    <source>
        <dbReference type="PROSITE" id="PS51303"/>
    </source>
</evidence>
<dbReference type="PROSITE" id="PS00478">
    <property type="entry name" value="LIM_DOMAIN_1"/>
    <property type="match status" value="1"/>
</dbReference>
<evidence type="ECO:0000313" key="10">
    <source>
        <dbReference type="Proteomes" id="UP000001593"/>
    </source>
</evidence>
<dbReference type="OMA" id="PHMGPHS"/>
<feature type="domain" description="LIM zinc-binding" evidence="7">
    <location>
        <begin position="264"/>
        <end position="323"/>
    </location>
</feature>
<dbReference type="CDD" id="cd09340">
    <property type="entry name" value="LIM1_Testin_like"/>
    <property type="match status" value="1"/>
</dbReference>
<evidence type="ECO:0000256" key="5">
    <source>
        <dbReference type="ARBA" id="ARBA00023038"/>
    </source>
</evidence>
<dbReference type="PANTHER" id="PTHR24211">
    <property type="entry name" value="LIM DOMAIN-CONTAINING PROTEIN"/>
    <property type="match status" value="1"/>
</dbReference>
<reference evidence="9 10" key="1">
    <citation type="journal article" date="2007" name="Science">
        <title>Sea anemone genome reveals ancestral eumetazoan gene repertoire and genomic organization.</title>
        <authorList>
            <person name="Putnam N.H."/>
            <person name="Srivastava M."/>
            <person name="Hellsten U."/>
            <person name="Dirks B."/>
            <person name="Chapman J."/>
            <person name="Salamov A."/>
            <person name="Terry A."/>
            <person name="Shapiro H."/>
            <person name="Lindquist E."/>
            <person name="Kapitonov V.V."/>
            <person name="Jurka J."/>
            <person name="Genikhovich G."/>
            <person name="Grigoriev I.V."/>
            <person name="Lucas S.M."/>
            <person name="Steele R.E."/>
            <person name="Finnerty J.R."/>
            <person name="Technau U."/>
            <person name="Martindale M.Q."/>
            <person name="Rokhsar D.S."/>
        </authorList>
    </citation>
    <scope>NUCLEOTIDE SEQUENCE [LARGE SCALE GENOMIC DNA]</scope>
    <source>
        <strain evidence="10">CH2 X CH6</strain>
    </source>
</reference>
<evidence type="ECO:0000256" key="1">
    <source>
        <dbReference type="ARBA" id="ARBA00008268"/>
    </source>
</evidence>
<dbReference type="EMBL" id="DS469508">
    <property type="protein sequence ID" value="EDO49801.1"/>
    <property type="molecule type" value="Genomic_DNA"/>
</dbReference>
<dbReference type="Proteomes" id="UP000001593">
    <property type="component" value="Unassembled WGS sequence"/>
</dbReference>
<dbReference type="SUPFAM" id="SSF57716">
    <property type="entry name" value="Glucocorticoid receptor-like (DNA-binding domain)"/>
    <property type="match status" value="2"/>
</dbReference>
<proteinExistence type="inferred from homology"/>
<sequence length="384" mass="44567">MTETLNSEQERELYYPKKYKLGHERNEGAKCLKCGDKCEGLDLHFWRKICKNCKCKQEDHDLYEDIANEHEVKSRLFKDSNVAHLRDYFNKLTAANDQPKTEFVKKFTWVPPGMNQGILVKYMESLPKELVPIVGSEGAKYRRAQMVYQLPIHDHDPNYCDNLSDAERQKMEDFCAMRNQDALGVGDIREKTQAASKWNCFRCSKPVMTGEVAVFASRAGEDKCWHPGCFVCTVCNNLLVDLIYFYKDGVIYCGRHYAEQFKPRCAACDELIFSETYTQAEDRNWHQRHFCCLECDRDLGGQLYVARGGQPHCLECYDKYYAKHCMSCKKNIAADAKRIEHQGQFWHATSECFHCAKCNKDMLGKQFLKTKNNIFCSVDCAKSY</sequence>
<evidence type="ECO:0008006" key="11">
    <source>
        <dbReference type="Google" id="ProtNLM"/>
    </source>
</evidence>
<dbReference type="InParanoid" id="A7RFY0"/>
<dbReference type="PhylomeDB" id="A7RFY0"/>
<keyword evidence="3" id="KW-0677">Repeat</keyword>
<evidence type="ECO:0000256" key="2">
    <source>
        <dbReference type="ARBA" id="ARBA00022723"/>
    </source>
</evidence>
<dbReference type="Pfam" id="PF06297">
    <property type="entry name" value="PET"/>
    <property type="match status" value="1"/>
</dbReference>
<keyword evidence="10" id="KW-1185">Reference proteome</keyword>
<evidence type="ECO:0000313" key="9">
    <source>
        <dbReference type="EMBL" id="EDO49801.1"/>
    </source>
</evidence>
<evidence type="ECO:0000256" key="6">
    <source>
        <dbReference type="PROSITE-ProRule" id="PRU00125"/>
    </source>
</evidence>
<dbReference type="OrthoDB" id="10069167at2759"/>
<keyword evidence="2 6" id="KW-0479">Metal-binding</keyword>
<dbReference type="CDD" id="cd09341">
    <property type="entry name" value="LIM2_Testin_like"/>
    <property type="match status" value="1"/>
</dbReference>
<dbReference type="FunFam" id="2.10.110.10:FF:000005">
    <property type="entry name" value="Testin isoform 1"/>
    <property type="match status" value="1"/>
</dbReference>
<feature type="domain" description="LIM zinc-binding" evidence="7">
    <location>
        <begin position="198"/>
        <end position="263"/>
    </location>
</feature>
<dbReference type="HOGENOM" id="CLU_008937_1_1_1"/>
<dbReference type="KEGG" id="nve:5521981"/>
<dbReference type="PROSITE" id="PS51303">
    <property type="entry name" value="PET"/>
    <property type="match status" value="1"/>
</dbReference>
<dbReference type="PROSITE" id="PS50023">
    <property type="entry name" value="LIM_DOMAIN_2"/>
    <property type="match status" value="2"/>
</dbReference>
<evidence type="ECO:0000256" key="3">
    <source>
        <dbReference type="ARBA" id="ARBA00022737"/>
    </source>
</evidence>
<dbReference type="InterPro" id="IPR010442">
    <property type="entry name" value="PET_domain"/>
</dbReference>
<dbReference type="eggNOG" id="KOG1704">
    <property type="taxonomic scope" value="Eukaryota"/>
</dbReference>
<feature type="domain" description="PET" evidence="8">
    <location>
        <begin position="88"/>
        <end position="195"/>
    </location>
</feature>
<dbReference type="AlphaFoldDB" id="A7RFY0"/>
<dbReference type="InterPro" id="IPR047120">
    <property type="entry name" value="Pk/Esn/Tes"/>
</dbReference>
<evidence type="ECO:0000256" key="4">
    <source>
        <dbReference type="ARBA" id="ARBA00022833"/>
    </source>
</evidence>
<protein>
    <recommendedName>
        <fullName evidence="11">Testin</fullName>
    </recommendedName>
</protein>
<accession>A7RFY0</accession>